<dbReference type="AlphaFoldDB" id="A0A921MJG5"/>
<dbReference type="RefSeq" id="WP_294536932.1">
    <property type="nucleotide sequence ID" value="NZ_DYUC01000013.1"/>
</dbReference>
<evidence type="ECO:0000259" key="1">
    <source>
        <dbReference type="PROSITE" id="PS50943"/>
    </source>
</evidence>
<dbReference type="GO" id="GO:0003677">
    <property type="term" value="F:DNA binding"/>
    <property type="evidence" value="ECO:0007669"/>
    <property type="project" value="InterPro"/>
</dbReference>
<dbReference type="EMBL" id="DYUC01000013">
    <property type="protein sequence ID" value="HJG85693.1"/>
    <property type="molecule type" value="Genomic_DNA"/>
</dbReference>
<dbReference type="InterPro" id="IPR001387">
    <property type="entry name" value="Cro/C1-type_HTH"/>
</dbReference>
<organism evidence="2 3">
    <name type="scientific">Pseudoflavonifractor capillosus</name>
    <dbReference type="NCBI Taxonomy" id="106588"/>
    <lineage>
        <taxon>Bacteria</taxon>
        <taxon>Bacillati</taxon>
        <taxon>Bacillota</taxon>
        <taxon>Clostridia</taxon>
        <taxon>Eubacteriales</taxon>
        <taxon>Oscillospiraceae</taxon>
        <taxon>Pseudoflavonifractor</taxon>
    </lineage>
</organism>
<dbReference type="Gene3D" id="1.10.260.40">
    <property type="entry name" value="lambda repressor-like DNA-binding domains"/>
    <property type="match status" value="1"/>
</dbReference>
<accession>A0A921MJG5</accession>
<evidence type="ECO:0000313" key="2">
    <source>
        <dbReference type="EMBL" id="HJG85693.1"/>
    </source>
</evidence>
<dbReference type="Pfam" id="PF01381">
    <property type="entry name" value="HTH_3"/>
    <property type="match status" value="1"/>
</dbReference>
<evidence type="ECO:0000313" key="3">
    <source>
        <dbReference type="Proteomes" id="UP000760668"/>
    </source>
</evidence>
<dbReference type="InterPro" id="IPR010982">
    <property type="entry name" value="Lambda_DNA-bd_dom_sf"/>
</dbReference>
<reference evidence="2" key="2">
    <citation type="submission" date="2021-09" db="EMBL/GenBank/DDBJ databases">
        <authorList>
            <person name="Gilroy R."/>
        </authorList>
    </citation>
    <scope>NUCLEOTIDE SEQUENCE</scope>
    <source>
        <strain evidence="2">CHK179-5677</strain>
    </source>
</reference>
<dbReference type="CDD" id="cd00093">
    <property type="entry name" value="HTH_XRE"/>
    <property type="match status" value="1"/>
</dbReference>
<gene>
    <name evidence="2" type="ORF">K8V01_01490</name>
</gene>
<reference evidence="2" key="1">
    <citation type="journal article" date="2021" name="PeerJ">
        <title>Extensive microbial diversity within the chicken gut microbiome revealed by metagenomics and culture.</title>
        <authorList>
            <person name="Gilroy R."/>
            <person name="Ravi A."/>
            <person name="Getino M."/>
            <person name="Pursley I."/>
            <person name="Horton D.L."/>
            <person name="Alikhan N.F."/>
            <person name="Baker D."/>
            <person name="Gharbi K."/>
            <person name="Hall N."/>
            <person name="Watson M."/>
            <person name="Adriaenssens E.M."/>
            <person name="Foster-Nyarko E."/>
            <person name="Jarju S."/>
            <person name="Secka A."/>
            <person name="Antonio M."/>
            <person name="Oren A."/>
            <person name="Chaudhuri R.R."/>
            <person name="La Ragione R."/>
            <person name="Hildebrand F."/>
            <person name="Pallen M.J."/>
        </authorList>
    </citation>
    <scope>NUCLEOTIDE SEQUENCE</scope>
    <source>
        <strain evidence="2">CHK179-5677</strain>
    </source>
</reference>
<protein>
    <submittedName>
        <fullName evidence="2">Helix-turn-helix domain-containing protein</fullName>
    </submittedName>
</protein>
<name>A0A921MJG5_9FIRM</name>
<sequence length="114" mass="12640">MYDEKERFNQAFGRRCRLARGNRRAEDVAEQAGITPQFLSSVERGKKGMTGMNIANLARALNVTTDYLLYGRTDADAAWVGIAEHLASLTPAMRDMAGEMLETMLAMLEAGRPE</sequence>
<comment type="caution">
    <text evidence="2">The sequence shown here is derived from an EMBL/GenBank/DDBJ whole genome shotgun (WGS) entry which is preliminary data.</text>
</comment>
<dbReference type="Proteomes" id="UP000760668">
    <property type="component" value="Unassembled WGS sequence"/>
</dbReference>
<feature type="domain" description="HTH cro/C1-type" evidence="1">
    <location>
        <begin position="26"/>
        <end position="68"/>
    </location>
</feature>
<dbReference type="SMART" id="SM00530">
    <property type="entry name" value="HTH_XRE"/>
    <property type="match status" value="1"/>
</dbReference>
<dbReference type="PROSITE" id="PS50943">
    <property type="entry name" value="HTH_CROC1"/>
    <property type="match status" value="1"/>
</dbReference>
<dbReference type="SUPFAM" id="SSF47413">
    <property type="entry name" value="lambda repressor-like DNA-binding domains"/>
    <property type="match status" value="1"/>
</dbReference>
<proteinExistence type="predicted"/>